<proteinExistence type="inferred from homology"/>
<dbReference type="Pfam" id="PF05957">
    <property type="entry name" value="DUF883"/>
    <property type="match status" value="1"/>
</dbReference>
<keyword evidence="8" id="KW-0175">Coiled coil</keyword>
<dbReference type="InterPro" id="IPR043604">
    <property type="entry name" value="DUF883_N"/>
</dbReference>
<evidence type="ECO:0000256" key="1">
    <source>
        <dbReference type="ARBA" id="ARBA00004377"/>
    </source>
</evidence>
<evidence type="ECO:0000256" key="8">
    <source>
        <dbReference type="SAM" id="Coils"/>
    </source>
</evidence>
<dbReference type="InterPro" id="IPR010279">
    <property type="entry name" value="YqjD/ElaB"/>
</dbReference>
<feature type="transmembrane region" description="Helical" evidence="9">
    <location>
        <begin position="88"/>
        <end position="106"/>
    </location>
</feature>
<keyword evidence="13" id="KW-1185">Reference proteome</keyword>
<dbReference type="GO" id="GO:0005886">
    <property type="term" value="C:plasma membrane"/>
    <property type="evidence" value="ECO:0007669"/>
    <property type="project" value="UniProtKB-SubCell"/>
</dbReference>
<sequence length="112" mass="12400">MSVKNHRANMSRQKERVAFDVKDLMAGAEALLRSTAAYTGEEIEDARVKLQSQLQSAQEQAGQWNQLAKDRYREASDIADEYVHDHPWGLLGIVAALGVAAGLCLGSEKCRR</sequence>
<dbReference type="EMBL" id="SMAJ01000002">
    <property type="protein sequence ID" value="TCT10163.1"/>
    <property type="molecule type" value="Genomic_DNA"/>
</dbReference>
<gene>
    <name evidence="12" type="ORF">EDC26_102119</name>
</gene>
<feature type="domain" description="DUF883" evidence="11">
    <location>
        <begin position="79"/>
        <end position="103"/>
    </location>
</feature>
<comment type="subcellular location">
    <subcellularLocation>
        <location evidence="1">Cell inner membrane</location>
        <topology evidence="1">Single-pass membrane protein</topology>
    </subcellularLocation>
</comment>
<organism evidence="12 13">
    <name type="scientific">Paralcaligenes ureilyticus</name>
    <dbReference type="NCBI Taxonomy" id="627131"/>
    <lineage>
        <taxon>Bacteria</taxon>
        <taxon>Pseudomonadati</taxon>
        <taxon>Pseudomonadota</taxon>
        <taxon>Betaproteobacteria</taxon>
        <taxon>Burkholderiales</taxon>
        <taxon>Alcaligenaceae</taxon>
        <taxon>Paralcaligenes</taxon>
    </lineage>
</organism>
<evidence type="ECO:0000256" key="3">
    <source>
        <dbReference type="ARBA" id="ARBA00022475"/>
    </source>
</evidence>
<keyword evidence="3" id="KW-1003">Cell membrane</keyword>
<dbReference type="InterPro" id="IPR043605">
    <property type="entry name" value="DUF883_C"/>
</dbReference>
<keyword evidence="7 9" id="KW-0472">Membrane</keyword>
<feature type="domain" description="DUF883" evidence="10">
    <location>
        <begin position="20"/>
        <end position="61"/>
    </location>
</feature>
<dbReference type="PANTHER" id="PTHR35893:SF3">
    <property type="entry name" value="INNER MEMBRANE PROTEIN"/>
    <property type="match status" value="1"/>
</dbReference>
<dbReference type="Proteomes" id="UP000295525">
    <property type="component" value="Unassembled WGS sequence"/>
</dbReference>
<evidence type="ECO:0000259" key="10">
    <source>
        <dbReference type="Pfam" id="PF05957"/>
    </source>
</evidence>
<dbReference type="OrthoDB" id="8640387at2"/>
<evidence type="ECO:0000256" key="7">
    <source>
        <dbReference type="ARBA" id="ARBA00023136"/>
    </source>
</evidence>
<dbReference type="AlphaFoldDB" id="A0A4R3MBM5"/>
<evidence type="ECO:0000256" key="5">
    <source>
        <dbReference type="ARBA" id="ARBA00022692"/>
    </source>
</evidence>
<protein>
    <submittedName>
        <fullName evidence="12">ElaB/YqjD/DUF883 family membrane-anchored ribosome-binding protein</fullName>
    </submittedName>
</protein>
<evidence type="ECO:0000256" key="6">
    <source>
        <dbReference type="ARBA" id="ARBA00022989"/>
    </source>
</evidence>
<evidence type="ECO:0000313" key="13">
    <source>
        <dbReference type="Proteomes" id="UP000295525"/>
    </source>
</evidence>
<keyword evidence="5 9" id="KW-0812">Transmembrane</keyword>
<dbReference type="Pfam" id="PF19029">
    <property type="entry name" value="DUF883_C"/>
    <property type="match status" value="1"/>
</dbReference>
<keyword evidence="6 9" id="KW-1133">Transmembrane helix</keyword>
<comment type="similarity">
    <text evidence="2">Belongs to the ElaB/YgaM/YqjD family.</text>
</comment>
<evidence type="ECO:0000256" key="4">
    <source>
        <dbReference type="ARBA" id="ARBA00022519"/>
    </source>
</evidence>
<dbReference type="GO" id="GO:0043022">
    <property type="term" value="F:ribosome binding"/>
    <property type="evidence" value="ECO:0007669"/>
    <property type="project" value="InterPro"/>
</dbReference>
<keyword evidence="4" id="KW-0997">Cell inner membrane</keyword>
<evidence type="ECO:0000313" key="12">
    <source>
        <dbReference type="EMBL" id="TCT10163.1"/>
    </source>
</evidence>
<dbReference type="PANTHER" id="PTHR35893">
    <property type="entry name" value="INNER MEMBRANE PROTEIN-RELATED"/>
    <property type="match status" value="1"/>
</dbReference>
<dbReference type="RefSeq" id="WP_132579775.1">
    <property type="nucleotide sequence ID" value="NZ_SMAJ01000002.1"/>
</dbReference>
<evidence type="ECO:0000256" key="2">
    <source>
        <dbReference type="ARBA" id="ARBA00010423"/>
    </source>
</evidence>
<feature type="coiled-coil region" evidence="8">
    <location>
        <begin position="40"/>
        <end position="67"/>
    </location>
</feature>
<evidence type="ECO:0000256" key="9">
    <source>
        <dbReference type="SAM" id="Phobius"/>
    </source>
</evidence>
<name>A0A4R3MBM5_9BURK</name>
<accession>A0A4R3MBM5</accession>
<reference evidence="12 13" key="1">
    <citation type="submission" date="2019-03" db="EMBL/GenBank/DDBJ databases">
        <title>Genomic Encyclopedia of Type Strains, Phase IV (KMG-IV): sequencing the most valuable type-strain genomes for metagenomic binning, comparative biology and taxonomic classification.</title>
        <authorList>
            <person name="Goeker M."/>
        </authorList>
    </citation>
    <scope>NUCLEOTIDE SEQUENCE [LARGE SCALE GENOMIC DNA]</scope>
    <source>
        <strain evidence="12 13">DSM 24591</strain>
    </source>
</reference>
<comment type="caution">
    <text evidence="12">The sequence shown here is derived from an EMBL/GenBank/DDBJ whole genome shotgun (WGS) entry which is preliminary data.</text>
</comment>
<evidence type="ECO:0000259" key="11">
    <source>
        <dbReference type="Pfam" id="PF19029"/>
    </source>
</evidence>